<evidence type="ECO:0000313" key="2">
    <source>
        <dbReference type="Proteomes" id="UP000076088"/>
    </source>
</evidence>
<name>A0AAC9AVQ4_SPHMC</name>
<dbReference type="Proteomes" id="UP000076088">
    <property type="component" value="Chromosome"/>
</dbReference>
<proteinExistence type="predicted"/>
<organism evidence="1 2">
    <name type="scientific">Sphingopyxis macrogoltabida</name>
    <name type="common">Sphingomonas macrogoltabidus</name>
    <dbReference type="NCBI Taxonomy" id="33050"/>
    <lineage>
        <taxon>Bacteria</taxon>
        <taxon>Pseudomonadati</taxon>
        <taxon>Pseudomonadota</taxon>
        <taxon>Alphaproteobacteria</taxon>
        <taxon>Sphingomonadales</taxon>
        <taxon>Sphingomonadaceae</taxon>
        <taxon>Sphingopyxis</taxon>
    </lineage>
</organism>
<dbReference type="EMBL" id="CP013344">
    <property type="protein sequence ID" value="AMU90392.1"/>
    <property type="molecule type" value="Genomic_DNA"/>
</dbReference>
<dbReference type="KEGG" id="smaz:LH19_14725"/>
<protein>
    <submittedName>
        <fullName evidence="1">Uncharacterized protein</fullName>
    </submittedName>
</protein>
<reference evidence="2" key="1">
    <citation type="submission" date="2015-11" db="EMBL/GenBank/DDBJ databases">
        <title>Complete genome sequence of a polyethylene-glycol degrader Sphingopyxis macrogoltabida 203N (NBRC 111659).</title>
        <authorList>
            <person name="Yoshiyuki O."/>
            <person name="Shouta N."/>
            <person name="Nagata Y."/>
            <person name="Numata M."/>
            <person name="Tsuchikane K."/>
            <person name="Hosoyama A."/>
            <person name="Yamazoe A."/>
            <person name="Tsuda M."/>
            <person name="Fujita N."/>
            <person name="Kawai F."/>
        </authorList>
    </citation>
    <scope>NUCLEOTIDE SEQUENCE [LARGE SCALE GENOMIC DNA]</scope>
    <source>
        <strain evidence="2">203N</strain>
    </source>
</reference>
<reference evidence="1 2" key="2">
    <citation type="journal article" date="2016" name="Genome Announc.">
        <title>Complete Genome Sequence of Sphingopyxis macrogoltabida Strain 203N (NBRC 111659), a Polyethylene Glycol Degrader.</title>
        <authorList>
            <person name="Ohtsubo Y."/>
            <person name="Nonoyama S."/>
            <person name="Nagata Y."/>
            <person name="Numata M."/>
            <person name="Tsuchikane K."/>
            <person name="Hosoyama A."/>
            <person name="Yamazoe A."/>
            <person name="Tsuda M."/>
            <person name="Fujita N."/>
            <person name="Kawai F."/>
        </authorList>
    </citation>
    <scope>NUCLEOTIDE SEQUENCE [LARGE SCALE GENOMIC DNA]</scope>
    <source>
        <strain evidence="1 2">203N</strain>
    </source>
</reference>
<gene>
    <name evidence="1" type="ORF">ATM17_15305</name>
</gene>
<keyword evidence="2" id="KW-1185">Reference proteome</keyword>
<accession>A0AAC9AVQ4</accession>
<evidence type="ECO:0000313" key="1">
    <source>
        <dbReference type="EMBL" id="AMU90392.1"/>
    </source>
</evidence>
<sequence>MSLQSCRQGAVFEGNSALLKIPVFCGQFVKALLIIPANLASSRQSVASRTTGGRAIYWLSSQQGKK</sequence>
<dbReference type="AlphaFoldDB" id="A0AAC9AVQ4"/>